<accession>A0AAW7XB72</accession>
<comment type="caution">
    <text evidence="1">The sequence shown here is derived from an EMBL/GenBank/DDBJ whole genome shotgun (WGS) entry which is preliminary data.</text>
</comment>
<dbReference type="EMBL" id="JAUOPB010000015">
    <property type="protein sequence ID" value="MDO6424460.1"/>
    <property type="molecule type" value="Genomic_DNA"/>
</dbReference>
<protein>
    <recommendedName>
        <fullName evidence="3">Tetratricopeptide repeat protein</fullName>
    </recommendedName>
</protein>
<name>A0AAW7XB72_9GAMM</name>
<evidence type="ECO:0000313" key="2">
    <source>
        <dbReference type="Proteomes" id="UP001169760"/>
    </source>
</evidence>
<dbReference type="Proteomes" id="UP001169760">
    <property type="component" value="Unassembled WGS sequence"/>
</dbReference>
<dbReference type="AlphaFoldDB" id="A0AAW7XB72"/>
<gene>
    <name evidence="1" type="ORF">Q4521_18380</name>
</gene>
<reference evidence="1" key="1">
    <citation type="submission" date="2023-07" db="EMBL/GenBank/DDBJ databases">
        <title>Genome content predicts the carbon catabolic preferences of heterotrophic bacteria.</title>
        <authorList>
            <person name="Gralka M."/>
        </authorList>
    </citation>
    <scope>NUCLEOTIDE SEQUENCE</scope>
    <source>
        <strain evidence="1">I3M17_2</strain>
    </source>
</reference>
<organism evidence="1 2">
    <name type="scientific">Saccharophagus degradans</name>
    <dbReference type="NCBI Taxonomy" id="86304"/>
    <lineage>
        <taxon>Bacteria</taxon>
        <taxon>Pseudomonadati</taxon>
        <taxon>Pseudomonadota</taxon>
        <taxon>Gammaproteobacteria</taxon>
        <taxon>Cellvibrionales</taxon>
        <taxon>Cellvibrionaceae</taxon>
        <taxon>Saccharophagus</taxon>
    </lineage>
</organism>
<evidence type="ECO:0000313" key="1">
    <source>
        <dbReference type="EMBL" id="MDO6424460.1"/>
    </source>
</evidence>
<dbReference type="RefSeq" id="WP_303493759.1">
    <property type="nucleotide sequence ID" value="NZ_JAUOPB010000015.1"/>
</dbReference>
<proteinExistence type="predicted"/>
<evidence type="ECO:0008006" key="3">
    <source>
        <dbReference type="Google" id="ProtNLM"/>
    </source>
</evidence>
<sequence length="1086" mass="122345">MSSEQEETKLSPRDFLRKRRPERFSDTIRKEVGRFDRAVLEYQLSIINRKSMELAFESFAKQLCEKIICPNLLEQTGPVAGGDGKVDTQTYPVSKQLKTLWYVGQNDNSDEDRWAFAVSTQEKWKSKCTADVKKIAGTNRGYKKAFYVTNQYVKANQRSEIEDKLTEEYGIDVRILDASWILDVVFKNELEQLAIDSLSIGIDWRREVEVGKNDYAKSKRLQELEKIVAEDIDPQNITPQQTDIFLELAVLYKELERPELETRGQFDRAITIAKKFGTQHQVFAAHYQYAWAAYWWYADMDTFVGQLDEALSIAKNLGQSGCWGDVVTLLGLFSTFIRGEANDSEVTFERMRGETIESLEELTTMGDRPSNSLMARAYLEILKLHSIESRDDARGIFSALKIISEKGEVLVGFSFKELFELVSELDFAFYDLEEYEGLLDYFTDQDALRNGEMQKSLLLLRRGAKRLDSNEPYQSIKLIGKSLGGLYKKESKSDLYAALNLLSEAYRITGLYWASRANLLMAASLVTDEWWRHGDLIAAQVHAYIRLAKSEIQLGRVNFALVWWNLAAAVDSKIEDEVLTDNDFYGFDAFIAQAVLNSSLEELSLLGMVPDLLDKNQLYVSRGMLLYALGYEEVVVEEYELTLDQGHLDYLVMVRDLDLGAPIPKISMFEGKYVELRSTVMGCAISVSFPFKTPLVELAESILSVTEAFFSTGMVDGLMAIEPRIEIEVSADDDDEIAISHEIDSSASVLKIDVLCSSFTSSQLNVEGQALIQEWLHGFVLEVFAHVFRTLELETALDAMMGEDRAMQRSVSFGTCFVGLKNILGDEAIEEIKQLSANTEIKEYKLKRTESWDSGCPKVIEPQKVLGEYKAGEGEPPDGLVDPENIKHSGYKISSLINTRMWDRAGWNGTGYVCAPGYPPKLLLLYDNAVAGNDVFSELSVELGCDDPQNRLRVSIIRGVSAKNPAKYRVVIGENVDFEAGQVAQFVSRINTMEPQNDVNLVTFLEAYKKAGCYKIGFAVIKDGALQPAPNGSIYIRKSLINVLDAHEVGPNHLEVVAILSDDDPIIPEGIKDAPVLKAMKRKFRR</sequence>